<feature type="compositionally biased region" description="Acidic residues" evidence="1">
    <location>
        <begin position="43"/>
        <end position="52"/>
    </location>
</feature>
<evidence type="ECO:0000313" key="3">
    <source>
        <dbReference type="Proteomes" id="UP000515153"/>
    </source>
</evidence>
<dbReference type="Proteomes" id="UP000515153">
    <property type="component" value="Unplaced"/>
</dbReference>
<sequence length="701" mass="77660">MSDVSDNDATDASDNGELPSDAESPSQSHLEQDFDSEPRADSDSDENEDGDAHDDARGLLDLEASESGDDEDDDDEDESDRSSAIGRRTDGLLDGSETISFWTDYDFPQFAKLPAELRCRVWELFSPMVCAESRVVTVDIRMVGDLIRVDPEFTLVPQYESVATLLQINHESRDIVLKALPDTLAICDDDCSLVRFNRSKDVVGLVNLEGWEDWMEPDPLRPEGTEHYKIPGFSENVEHLSLHAVSLDERGAIINASNGLGDPAHIFGLLLTFPNLKAVYEVKNSSRLPMSSMHWCGQEESTGAYELRHVEENEYGVETETRLIYVWPKIDKFEFPDSREHLPEIKDLGVWAEEFSEDNPPEMPPNFGDSDGNFEFPMMISELLAGIEVWPMVMFRCGAGYRRLQRLKESKLEDLDDDEEVEPDSDAEDWADMDGDDGEDVESEEDDGEMDDFIENDDFDQDARSDQQQGEGWDADNSGDVDEDDLDLGDEEGAPLFNGFSPTQDSSGADTENEGDDNGNGAPLESDDADDSVRPSNKRKSRRVVDSDDEEDEDEDVRPAKIQRRSRRVVAADSEDEDENEQSDSGSDGAPVRDTKSQSSHPDDSATEDGSDSEDEDATGDRGRNLTFAERLSLHRTENPVDSDGASNSNGPESSDDATDHIASDDDSGEEDDGSSNGMVDHYAEDMGDVEDDGSDDDGGW</sequence>
<feature type="compositionally biased region" description="Acidic residues" evidence="1">
    <location>
        <begin position="686"/>
        <end position="701"/>
    </location>
</feature>
<gene>
    <name evidence="4" type="ORF">PgNI_00988</name>
</gene>
<feature type="compositionally biased region" description="Acidic residues" evidence="1">
    <location>
        <begin position="605"/>
        <end position="618"/>
    </location>
</feature>
<reference evidence="4" key="1">
    <citation type="journal article" date="2019" name="Mol. Biol. Evol.">
        <title>Blast fungal genomes show frequent chromosomal changes, gene gains and losses, and effector gene turnover.</title>
        <authorList>
            <person name="Gomez Luciano L.B."/>
            <person name="Jason Tsai I."/>
            <person name="Chuma I."/>
            <person name="Tosa Y."/>
            <person name="Chen Y.H."/>
            <person name="Li J.Y."/>
            <person name="Li M.Y."/>
            <person name="Jade Lu M.Y."/>
            <person name="Nakayashiki H."/>
            <person name="Li W.H."/>
        </authorList>
    </citation>
    <scope>NUCLEOTIDE SEQUENCE</scope>
    <source>
        <strain evidence="4">NI907</strain>
    </source>
</reference>
<organism evidence="3 4">
    <name type="scientific">Pyricularia grisea</name>
    <name type="common">Crabgrass-specific blast fungus</name>
    <name type="synonym">Magnaporthe grisea</name>
    <dbReference type="NCBI Taxonomy" id="148305"/>
    <lineage>
        <taxon>Eukaryota</taxon>
        <taxon>Fungi</taxon>
        <taxon>Dikarya</taxon>
        <taxon>Ascomycota</taxon>
        <taxon>Pezizomycotina</taxon>
        <taxon>Sordariomycetes</taxon>
        <taxon>Sordariomycetidae</taxon>
        <taxon>Magnaporthales</taxon>
        <taxon>Pyriculariaceae</taxon>
        <taxon>Pyricularia</taxon>
    </lineage>
</organism>
<evidence type="ECO:0000259" key="2">
    <source>
        <dbReference type="Pfam" id="PF20150"/>
    </source>
</evidence>
<feature type="compositionally biased region" description="Acidic residues" evidence="1">
    <location>
        <begin position="414"/>
        <end position="460"/>
    </location>
</feature>
<feature type="domain" description="2EXR" evidence="2">
    <location>
        <begin position="107"/>
        <end position="203"/>
    </location>
</feature>
<feature type="compositionally biased region" description="Basic and acidic residues" evidence="1">
    <location>
        <begin position="30"/>
        <end position="42"/>
    </location>
</feature>
<feature type="compositionally biased region" description="Acidic residues" evidence="1">
    <location>
        <begin position="473"/>
        <end position="493"/>
    </location>
</feature>
<evidence type="ECO:0000256" key="1">
    <source>
        <dbReference type="SAM" id="MobiDB-lite"/>
    </source>
</evidence>
<feature type="region of interest" description="Disordered" evidence="1">
    <location>
        <begin position="1"/>
        <end position="89"/>
    </location>
</feature>
<feature type="region of interest" description="Disordered" evidence="1">
    <location>
        <begin position="414"/>
        <end position="701"/>
    </location>
</feature>
<proteinExistence type="predicted"/>
<feature type="compositionally biased region" description="Acidic residues" evidence="1">
    <location>
        <begin position="573"/>
        <end position="582"/>
    </location>
</feature>
<feature type="compositionally biased region" description="Acidic residues" evidence="1">
    <location>
        <begin position="63"/>
        <end position="79"/>
    </location>
</feature>
<feature type="compositionally biased region" description="Acidic residues" evidence="1">
    <location>
        <begin position="1"/>
        <end position="11"/>
    </location>
</feature>
<dbReference type="AlphaFoldDB" id="A0A6P8BKU5"/>
<dbReference type="InterPro" id="IPR045518">
    <property type="entry name" value="2EXR"/>
</dbReference>
<feature type="compositionally biased region" description="Basic and acidic residues" evidence="1">
    <location>
        <begin position="591"/>
        <end position="604"/>
    </location>
</feature>
<protein>
    <recommendedName>
        <fullName evidence="2">2EXR domain-containing protein</fullName>
    </recommendedName>
</protein>
<feature type="compositionally biased region" description="Acidic residues" evidence="1">
    <location>
        <begin position="665"/>
        <end position="674"/>
    </location>
</feature>
<dbReference type="KEGG" id="pgri:PgNI_00988"/>
<dbReference type="RefSeq" id="XP_030987736.1">
    <property type="nucleotide sequence ID" value="XM_031121065.1"/>
</dbReference>
<feature type="compositionally biased region" description="Acidic residues" evidence="1">
    <location>
        <begin position="547"/>
        <end position="556"/>
    </location>
</feature>
<reference evidence="4" key="2">
    <citation type="submission" date="2019-10" db="EMBL/GenBank/DDBJ databases">
        <authorList>
            <consortium name="NCBI Genome Project"/>
        </authorList>
    </citation>
    <scope>NUCLEOTIDE SEQUENCE</scope>
    <source>
        <strain evidence="4">NI907</strain>
    </source>
</reference>
<name>A0A6P8BKU5_PYRGI</name>
<dbReference type="GeneID" id="41955979"/>
<accession>A0A6P8BKU5</accession>
<evidence type="ECO:0000313" key="4">
    <source>
        <dbReference type="RefSeq" id="XP_030987736.1"/>
    </source>
</evidence>
<feature type="compositionally biased region" description="Polar residues" evidence="1">
    <location>
        <begin position="500"/>
        <end position="510"/>
    </location>
</feature>
<dbReference type="Pfam" id="PF20150">
    <property type="entry name" value="2EXR"/>
    <property type="match status" value="1"/>
</dbReference>
<reference evidence="4" key="3">
    <citation type="submission" date="2025-08" db="UniProtKB">
        <authorList>
            <consortium name="RefSeq"/>
        </authorList>
    </citation>
    <scope>IDENTIFICATION</scope>
    <source>
        <strain evidence="4">NI907</strain>
    </source>
</reference>
<keyword evidence="3" id="KW-1185">Reference proteome</keyword>